<protein>
    <submittedName>
        <fullName evidence="1">Uncharacterized protein</fullName>
    </submittedName>
</protein>
<evidence type="ECO:0000313" key="1">
    <source>
        <dbReference type="EMBL" id="PRX55020.1"/>
    </source>
</evidence>
<dbReference type="Proteomes" id="UP000237640">
    <property type="component" value="Unassembled WGS sequence"/>
</dbReference>
<organism evidence="1 2">
    <name type="scientific">Flagellimonas meridianipacifica</name>
    <dbReference type="NCBI Taxonomy" id="1080225"/>
    <lineage>
        <taxon>Bacteria</taxon>
        <taxon>Pseudomonadati</taxon>
        <taxon>Bacteroidota</taxon>
        <taxon>Flavobacteriia</taxon>
        <taxon>Flavobacteriales</taxon>
        <taxon>Flavobacteriaceae</taxon>
        <taxon>Flagellimonas</taxon>
    </lineage>
</organism>
<keyword evidence="2" id="KW-1185">Reference proteome</keyword>
<proteinExistence type="predicted"/>
<reference evidence="1 2" key="1">
    <citation type="submission" date="2018-03" db="EMBL/GenBank/DDBJ databases">
        <title>Genomic Encyclopedia of Archaeal and Bacterial Type Strains, Phase II (KMG-II): from individual species to whole genera.</title>
        <authorList>
            <person name="Goeker M."/>
        </authorList>
    </citation>
    <scope>NUCLEOTIDE SEQUENCE [LARGE SCALE GENOMIC DNA]</scope>
    <source>
        <strain evidence="1 2">DSM 25027</strain>
    </source>
</reference>
<dbReference type="AlphaFoldDB" id="A0A2T0MC12"/>
<sequence length="37" mass="4453">MKNQNQENAAYLNFIRDLNQMLTDFNITQLNYPNSFK</sequence>
<evidence type="ECO:0000313" key="2">
    <source>
        <dbReference type="Proteomes" id="UP000237640"/>
    </source>
</evidence>
<dbReference type="EMBL" id="PVYX01000002">
    <property type="protein sequence ID" value="PRX55020.1"/>
    <property type="molecule type" value="Genomic_DNA"/>
</dbReference>
<name>A0A2T0MC12_9FLAO</name>
<gene>
    <name evidence="1" type="ORF">CLV81_3426</name>
</gene>
<accession>A0A2T0MC12</accession>
<comment type="caution">
    <text evidence="1">The sequence shown here is derived from an EMBL/GenBank/DDBJ whole genome shotgun (WGS) entry which is preliminary data.</text>
</comment>